<reference evidence="2 3" key="1">
    <citation type="submission" date="2016-11" db="EMBL/GenBank/DDBJ databases">
        <authorList>
            <person name="Varghese N."/>
            <person name="Submissions S."/>
        </authorList>
    </citation>
    <scope>NUCLEOTIDE SEQUENCE [LARGE SCALE GENOMIC DNA]</scope>
    <source>
        <strain evidence="2 3">CGMCC 1.12174</strain>
        <strain evidence="1 4">DSM 26351</strain>
    </source>
</reference>
<dbReference type="Proteomes" id="UP000198940">
    <property type="component" value="Unassembled WGS sequence"/>
</dbReference>
<dbReference type="Pfam" id="PF19570">
    <property type="entry name" value="DUF6088"/>
    <property type="match status" value="1"/>
</dbReference>
<dbReference type="Proteomes" id="UP000184031">
    <property type="component" value="Unassembled WGS sequence"/>
</dbReference>
<dbReference type="EMBL" id="FRAT01000011">
    <property type="protein sequence ID" value="SHL54493.1"/>
    <property type="molecule type" value="Genomic_DNA"/>
</dbReference>
<evidence type="ECO:0000313" key="4">
    <source>
        <dbReference type="Proteomes" id="UP000198940"/>
    </source>
</evidence>
<comment type="caution">
    <text evidence="2">The sequence shown here is derived from an EMBL/GenBank/DDBJ whole genome shotgun (WGS) entry which is preliminary data.</text>
</comment>
<evidence type="ECO:0000313" key="1">
    <source>
        <dbReference type="EMBL" id="SFC41145.1"/>
    </source>
</evidence>
<dbReference type="EMBL" id="FOKU01000010">
    <property type="protein sequence ID" value="SFC41145.1"/>
    <property type="molecule type" value="Genomic_DNA"/>
</dbReference>
<proteinExistence type="predicted"/>
<accession>A0A1M7BHU1</accession>
<evidence type="ECO:0000313" key="3">
    <source>
        <dbReference type="Proteomes" id="UP000184031"/>
    </source>
</evidence>
<sequence length="217" mass="24380">MENYCNKYLLNLLQNKPVESIESKIKKSISRKKRGELLFPDDFRGLGSSEAVRLALHRLEKEGYVQRVAQGIYARPKKSKYAGEVLPTAEEIAMAIAKRDKIRLVPTGAYALSALGLSTQVPMKLVFLTDGAPREIKLGKRSIKLKKTTPKNLSAKGGISRLVIQALREIGKDRLTEEEEAKIMALLKKEDQKDLLHDIELAPVWIQKIMEKSLDNG</sequence>
<name>A0A1M7BHU1_9FLAO</name>
<dbReference type="STRING" id="1055723.SAMN05216293_3732"/>
<evidence type="ECO:0000313" key="2">
    <source>
        <dbReference type="EMBL" id="SHL54493.1"/>
    </source>
</evidence>
<dbReference type="InterPro" id="IPR045738">
    <property type="entry name" value="DUF6088"/>
</dbReference>
<dbReference type="AlphaFoldDB" id="A0A1M7BHU1"/>
<organism evidence="2 3">
    <name type="scientific">Flagellimonas taeanensis</name>
    <dbReference type="NCBI Taxonomy" id="1005926"/>
    <lineage>
        <taxon>Bacteria</taxon>
        <taxon>Pseudomonadati</taxon>
        <taxon>Bacteroidota</taxon>
        <taxon>Flavobacteriia</taxon>
        <taxon>Flavobacteriales</taxon>
        <taxon>Flavobacteriaceae</taxon>
        <taxon>Flagellimonas</taxon>
    </lineage>
</organism>
<gene>
    <name evidence="1" type="ORF">SAMN04487891_110170</name>
    <name evidence="2" type="ORF">SAMN05216293_3732</name>
</gene>
<keyword evidence="4" id="KW-1185">Reference proteome</keyword>
<protein>
    <submittedName>
        <fullName evidence="2">Transcriptional regulator, AbiEi antitoxin, Type IV TA system</fullName>
    </submittedName>
</protein>